<keyword evidence="2" id="KW-1185">Reference proteome</keyword>
<gene>
    <name evidence="1" type="ORF">OP10G_1097</name>
</gene>
<name>A0A068NNY5_FIMGI</name>
<evidence type="ECO:0000313" key="1">
    <source>
        <dbReference type="EMBL" id="AIE84465.1"/>
    </source>
</evidence>
<dbReference type="EMBL" id="CP007139">
    <property type="protein sequence ID" value="AIE84465.1"/>
    <property type="molecule type" value="Genomic_DNA"/>
</dbReference>
<accession>A0A068NNY5</accession>
<sequence length="191" mass="21174">MDQTIFAKKDVSAAKARTMSSEALIAQTSKAALFVTYMLYDKAAIGVYRASLTAPSLMELVKRNDLGTAFAAAYRHMQLDPLKDRRFYADGGLMRLISTDTLVSYPPIRRKLAGHEREIIFAMAEKLAEAEKINSRFKPGKKLFGGTLSTVQAAARLLEQAAPKLKVDVMKLPNVDSAMREICSRAKTLER</sequence>
<dbReference type="HOGENOM" id="CLU_1419587_0_0_0"/>
<dbReference type="Proteomes" id="UP000027982">
    <property type="component" value="Chromosome"/>
</dbReference>
<protein>
    <submittedName>
        <fullName evidence="1">Uncharacterized protein</fullName>
    </submittedName>
</protein>
<evidence type="ECO:0000313" key="2">
    <source>
        <dbReference type="Proteomes" id="UP000027982"/>
    </source>
</evidence>
<dbReference type="AlphaFoldDB" id="A0A068NNY5"/>
<organism evidence="1 2">
    <name type="scientific">Fimbriimonas ginsengisoli Gsoil 348</name>
    <dbReference type="NCBI Taxonomy" id="661478"/>
    <lineage>
        <taxon>Bacteria</taxon>
        <taxon>Bacillati</taxon>
        <taxon>Armatimonadota</taxon>
        <taxon>Fimbriimonadia</taxon>
        <taxon>Fimbriimonadales</taxon>
        <taxon>Fimbriimonadaceae</taxon>
        <taxon>Fimbriimonas</taxon>
    </lineage>
</organism>
<proteinExistence type="predicted"/>
<dbReference type="KEGG" id="fgi:OP10G_1097"/>
<reference evidence="1 2" key="1">
    <citation type="journal article" date="2014" name="PLoS ONE">
        <title>The first complete genome sequence of the class fimbriimonadia in the phylum armatimonadetes.</title>
        <authorList>
            <person name="Hu Z.Y."/>
            <person name="Wang Y.Z."/>
            <person name="Im W.T."/>
            <person name="Wang S.Y."/>
            <person name="Zhao G.P."/>
            <person name="Zheng H.J."/>
            <person name="Quan Z.X."/>
        </authorList>
    </citation>
    <scope>NUCLEOTIDE SEQUENCE [LARGE SCALE GENOMIC DNA]</scope>
    <source>
        <strain evidence="1">Gsoil 348</strain>
    </source>
</reference>